<evidence type="ECO:0000313" key="3">
    <source>
        <dbReference type="EMBL" id="QOZ66924.1"/>
    </source>
</evidence>
<dbReference type="InterPro" id="IPR004629">
    <property type="entry name" value="WecG_TagA_CpsF"/>
</dbReference>
<dbReference type="GO" id="GO:0016758">
    <property type="term" value="F:hexosyltransferase activity"/>
    <property type="evidence" value="ECO:0007669"/>
    <property type="project" value="TreeGrafter"/>
</dbReference>
<reference evidence="3 4" key="1">
    <citation type="submission" date="2018-06" db="EMBL/GenBank/DDBJ databases">
        <title>Comparative genomics of Bradyrhizobium nodulating Arachidis hypogaea.</title>
        <authorList>
            <person name="Li Y."/>
        </authorList>
    </citation>
    <scope>NUCLEOTIDE SEQUENCE [LARGE SCALE GENOMIC DNA]</scope>
    <source>
        <strain evidence="3 4">CCBAU 051107</strain>
    </source>
</reference>
<proteinExistence type="predicted"/>
<evidence type="ECO:0000256" key="2">
    <source>
        <dbReference type="ARBA" id="ARBA00022679"/>
    </source>
</evidence>
<dbReference type="InterPro" id="IPR036513">
    <property type="entry name" value="STAS_dom_sf"/>
</dbReference>
<gene>
    <name evidence="3" type="ORF">WN72_11835</name>
</gene>
<dbReference type="CDD" id="cd06533">
    <property type="entry name" value="Glyco_transf_WecG_TagA"/>
    <property type="match status" value="1"/>
</dbReference>
<dbReference type="Gene3D" id="3.30.750.24">
    <property type="entry name" value="STAS domain"/>
    <property type="match status" value="1"/>
</dbReference>
<organism evidence="3 4">
    <name type="scientific">Bradyrhizobium arachidis</name>
    <dbReference type="NCBI Taxonomy" id="858423"/>
    <lineage>
        <taxon>Bacteria</taxon>
        <taxon>Pseudomonadati</taxon>
        <taxon>Pseudomonadota</taxon>
        <taxon>Alphaproteobacteria</taxon>
        <taxon>Hyphomicrobiales</taxon>
        <taxon>Nitrobacteraceae</taxon>
        <taxon>Bradyrhizobium</taxon>
    </lineage>
</organism>
<dbReference type="Proteomes" id="UP000594015">
    <property type="component" value="Chromosome"/>
</dbReference>
<dbReference type="AlphaFoldDB" id="A0AAE7TG82"/>
<evidence type="ECO:0000313" key="4">
    <source>
        <dbReference type="Proteomes" id="UP000594015"/>
    </source>
</evidence>
<dbReference type="Pfam" id="PF03808">
    <property type="entry name" value="Glyco_tran_WecG"/>
    <property type="match status" value="1"/>
</dbReference>
<sequence>MSERDLNPVRVDFGRRVYCLFGIPVDALSFQETVAELKQAVARRDRCVWSTPNLNFLTSCLKSSEFRDILGRSQLSTVDGMPLVILSRMLGIPVPERVPGSTVFDRMMSGAAGPMRVFFFGGPEGAAARACERLPQLSPSLQSAGSFSPGYGSIESMSRADILEDINRSGADLLILALNAKRGHSWISLNSPHLNVPVIAHLGSVINFVAGTIRRSPEFLQKTGLEWLWRIWEEPYLASRYARDFVDLAKLLATKAFPLLLLGPLLKLASSGGAALDVNVTARDGRAVIELKGSKSDLDLEGLRKALDQYQDFRGELVVCLREVSYVDPALLGLLIVARGGRLEKRLPVRIRSPRRLGARLLVHLHCADYLMGPPDD</sequence>
<dbReference type="PANTHER" id="PTHR34136:SF1">
    <property type="entry name" value="UDP-N-ACETYL-D-MANNOSAMINURONIC ACID TRANSFERASE"/>
    <property type="match status" value="1"/>
</dbReference>
<keyword evidence="2" id="KW-0808">Transferase</keyword>
<protein>
    <submittedName>
        <fullName evidence="3">N-acetylglucosaminyldiphospho-UDP N-acetyl-beta-D-mannosaminyltransferase</fullName>
    </submittedName>
</protein>
<dbReference type="PANTHER" id="PTHR34136">
    <property type="match status" value="1"/>
</dbReference>
<dbReference type="KEGG" id="barh:WN72_11835"/>
<dbReference type="EMBL" id="CP030050">
    <property type="protein sequence ID" value="QOZ66924.1"/>
    <property type="molecule type" value="Genomic_DNA"/>
</dbReference>
<evidence type="ECO:0000256" key="1">
    <source>
        <dbReference type="ARBA" id="ARBA00022676"/>
    </source>
</evidence>
<name>A0AAE7TG82_9BRAD</name>
<dbReference type="NCBIfam" id="TIGR00696">
    <property type="entry name" value="wecG_tagA_cpsF"/>
    <property type="match status" value="1"/>
</dbReference>
<accession>A0AAE7TG82</accession>
<keyword evidence="1" id="KW-0328">Glycosyltransferase</keyword>